<sequence length="184" mass="20761">MRVIAGKHKSKPLETLEGRHTRPTMDKVKEGIFNSLHSVSGLGLDLFAGSGSLGIEALSRGMDQVIFVDQNIRAVKIIHQNLNKLGLTQQAEVYKNSADRALKALSKREIQFDVIFLDPPYEKGLIDQALQKIHEFNLLKQNGMIVCEYSHRESIDTSLFEEVKRYHYGLTDTCVLKRGENNHG</sequence>
<proteinExistence type="predicted"/>
<dbReference type="GO" id="GO:0003676">
    <property type="term" value="F:nucleic acid binding"/>
    <property type="evidence" value="ECO:0007669"/>
    <property type="project" value="InterPro"/>
</dbReference>
<dbReference type="Gene3D" id="3.40.50.150">
    <property type="entry name" value="Vaccinia Virus protein VP39"/>
    <property type="match status" value="1"/>
</dbReference>
<dbReference type="PIRSF" id="PIRSF004553">
    <property type="entry name" value="CHP00095"/>
    <property type="match status" value="1"/>
</dbReference>
<gene>
    <name evidence="5" type="primary">rsmD_1</name>
    <name evidence="4" type="synonym">rsmD</name>
    <name evidence="4" type="ORF">C1O36_08415</name>
    <name evidence="5" type="ORF">NCTC12218_01801</name>
</gene>
<dbReference type="SUPFAM" id="SSF53335">
    <property type="entry name" value="S-adenosyl-L-methionine-dependent methyltransferases"/>
    <property type="match status" value="1"/>
</dbReference>
<organism evidence="5">
    <name type="scientific">Staphylococcus schleiferi</name>
    <dbReference type="NCBI Taxonomy" id="1295"/>
    <lineage>
        <taxon>Bacteria</taxon>
        <taxon>Bacillati</taxon>
        <taxon>Bacillota</taxon>
        <taxon>Bacilli</taxon>
        <taxon>Bacillales</taxon>
        <taxon>Staphylococcaceae</taxon>
        <taxon>Staphylococcus</taxon>
    </lineage>
</organism>
<dbReference type="RefSeq" id="WP_016424790.1">
    <property type="nucleotide sequence ID" value="NZ_CABKRV010000001.1"/>
</dbReference>
<dbReference type="EMBL" id="POVK01000027">
    <property type="protein sequence ID" value="NHA34533.1"/>
    <property type="molecule type" value="Genomic_DNA"/>
</dbReference>
<evidence type="ECO:0000313" key="4">
    <source>
        <dbReference type="EMBL" id="NHA34533.1"/>
    </source>
</evidence>
<protein>
    <submittedName>
        <fullName evidence="4">16S rRNA (Guanine(966)-N(2))-methyltransferase RsmD</fullName>
    </submittedName>
    <submittedName>
        <fullName evidence="5">Putative methyltransferase</fullName>
        <ecNumber evidence="5">2.1.1.-</ecNumber>
        <ecNumber evidence="5">2.1.1.171</ecNumber>
    </submittedName>
</protein>
<dbReference type="GO" id="GO:0052913">
    <property type="term" value="F:16S rRNA (guanine(966)-N(2))-methyltransferase activity"/>
    <property type="evidence" value="ECO:0007669"/>
    <property type="project" value="UniProtKB-EC"/>
</dbReference>
<evidence type="ECO:0000313" key="7">
    <source>
        <dbReference type="Proteomes" id="UP000572988"/>
    </source>
</evidence>
<evidence type="ECO:0000313" key="5">
    <source>
        <dbReference type="EMBL" id="SUM89503.1"/>
    </source>
</evidence>
<dbReference type="PANTHER" id="PTHR43542:SF1">
    <property type="entry name" value="METHYLTRANSFERASE"/>
    <property type="match status" value="1"/>
</dbReference>
<evidence type="ECO:0000313" key="3">
    <source>
        <dbReference type="EMBL" id="CAD7360135.1"/>
    </source>
</evidence>
<dbReference type="InterPro" id="IPR004398">
    <property type="entry name" value="RNA_MeTrfase_RsmD"/>
</dbReference>
<dbReference type="Pfam" id="PF03602">
    <property type="entry name" value="Cons_hypoth95"/>
    <property type="match status" value="1"/>
</dbReference>
<keyword evidence="2 5" id="KW-0808">Transferase</keyword>
<dbReference type="EC" id="2.1.1.-" evidence="5"/>
<evidence type="ECO:0000313" key="6">
    <source>
        <dbReference type="Proteomes" id="UP000264146"/>
    </source>
</evidence>
<dbReference type="EC" id="2.1.1.171" evidence="5"/>
<dbReference type="Proteomes" id="UP000264146">
    <property type="component" value="Chromosome"/>
</dbReference>
<dbReference type="InterPro" id="IPR029063">
    <property type="entry name" value="SAM-dependent_MTases_sf"/>
</dbReference>
<dbReference type="PANTHER" id="PTHR43542">
    <property type="entry name" value="METHYLTRANSFERASE"/>
    <property type="match status" value="1"/>
</dbReference>
<name>A0A7Z7QQD4_STASC</name>
<dbReference type="NCBIfam" id="TIGR00095">
    <property type="entry name" value="16S rRNA (guanine(966)-N(2))-methyltransferase RsmD"/>
    <property type="match status" value="1"/>
</dbReference>
<dbReference type="GeneID" id="93790403"/>
<accession>A0A7Z7QQD4</accession>
<keyword evidence="1 5" id="KW-0489">Methyltransferase</keyword>
<keyword evidence="7" id="KW-1185">Reference proteome</keyword>
<dbReference type="EMBL" id="LR962863">
    <property type="protein sequence ID" value="CAD7360135.1"/>
    <property type="molecule type" value="Genomic_DNA"/>
</dbReference>
<dbReference type="PROSITE" id="PS00092">
    <property type="entry name" value="N6_MTASE"/>
    <property type="match status" value="1"/>
</dbReference>
<evidence type="ECO:0000256" key="2">
    <source>
        <dbReference type="ARBA" id="ARBA00022679"/>
    </source>
</evidence>
<dbReference type="EMBL" id="UHEF01000001">
    <property type="protein sequence ID" value="SUM89503.1"/>
    <property type="molecule type" value="Genomic_DNA"/>
</dbReference>
<evidence type="ECO:0000256" key="1">
    <source>
        <dbReference type="ARBA" id="ARBA00022603"/>
    </source>
</evidence>
<dbReference type="AlphaFoldDB" id="A0A7Z7QQD4"/>
<reference evidence="5" key="2">
    <citation type="submission" date="2018-06" db="EMBL/GenBank/DDBJ databases">
        <authorList>
            <consortium name="Pathogen Informatics"/>
            <person name="Doyle S."/>
        </authorList>
    </citation>
    <scope>NUCLEOTIDE SEQUENCE [LARGE SCALE GENOMIC DNA]</scope>
    <source>
        <strain evidence="5">NCTC12218</strain>
    </source>
</reference>
<reference evidence="3 6" key="3">
    <citation type="submission" date="2020-11" db="EMBL/GenBank/DDBJ databases">
        <authorList>
            <consortium name="Pathogen Informatics"/>
        </authorList>
    </citation>
    <scope>NUCLEOTIDE SEQUENCE [LARGE SCALE GENOMIC DNA]</scope>
    <source>
        <strain evidence="3 6">NCTC12218</strain>
    </source>
</reference>
<dbReference type="InterPro" id="IPR002052">
    <property type="entry name" value="DNA_methylase_N6_adenine_CS"/>
</dbReference>
<reference evidence="4 7" key="1">
    <citation type="submission" date="2018-01" db="EMBL/GenBank/DDBJ databases">
        <title>Complete genome sequence of Staphylococcus Scheliferi isolated from human.</title>
        <authorList>
            <person name="Abouelkhair M.A."/>
            <person name="Bemis D.A."/>
            <person name="Kania S.A."/>
        </authorList>
    </citation>
    <scope>NUCLEOTIDE SEQUENCE [LARGE SCALE GENOMIC DNA]</scope>
    <source>
        <strain evidence="4 7">ATCC 43808</strain>
    </source>
</reference>
<dbReference type="CDD" id="cd02440">
    <property type="entry name" value="AdoMet_MTases"/>
    <property type="match status" value="1"/>
</dbReference>
<dbReference type="Proteomes" id="UP000572988">
    <property type="component" value="Unassembled WGS sequence"/>
</dbReference>